<dbReference type="PANTHER" id="PTHR30143:SF0">
    <property type="entry name" value="2-KETO-4-PENTENOATE HYDRATASE"/>
    <property type="match status" value="1"/>
</dbReference>
<keyword evidence="2" id="KW-1185">Reference proteome</keyword>
<comment type="caution">
    <text evidence="1">The sequence shown here is derived from an EMBL/GenBank/DDBJ whole genome shotgun (WGS) entry which is preliminary data.</text>
</comment>
<evidence type="ECO:0000313" key="2">
    <source>
        <dbReference type="Proteomes" id="UP001597040"/>
    </source>
</evidence>
<dbReference type="InterPro" id="IPR036663">
    <property type="entry name" value="Fumarylacetoacetase_C_sf"/>
</dbReference>
<dbReference type="Proteomes" id="UP001597040">
    <property type="component" value="Unassembled WGS sequence"/>
</dbReference>
<evidence type="ECO:0000313" key="1">
    <source>
        <dbReference type="EMBL" id="MFD1037509.1"/>
    </source>
</evidence>
<dbReference type="Gene3D" id="3.90.850.10">
    <property type="entry name" value="Fumarylacetoacetase-like, C-terminal domain"/>
    <property type="match status" value="1"/>
</dbReference>
<reference evidence="2" key="1">
    <citation type="journal article" date="2019" name="Int. J. Syst. Evol. Microbiol.">
        <title>The Global Catalogue of Microorganisms (GCM) 10K type strain sequencing project: providing services to taxonomists for standard genome sequencing and annotation.</title>
        <authorList>
            <consortium name="The Broad Institute Genomics Platform"/>
            <consortium name="The Broad Institute Genome Sequencing Center for Infectious Disease"/>
            <person name="Wu L."/>
            <person name="Ma J."/>
        </authorList>
    </citation>
    <scope>NUCLEOTIDE SEQUENCE [LARGE SCALE GENOMIC DNA]</scope>
    <source>
        <strain evidence="2">CCUG 56754</strain>
    </source>
</reference>
<name>A0ABW3LJT8_9BACI</name>
<dbReference type="SUPFAM" id="SSF56529">
    <property type="entry name" value="FAH"/>
    <property type="match status" value="1"/>
</dbReference>
<dbReference type="RefSeq" id="WP_390359603.1">
    <property type="nucleotide sequence ID" value="NZ_JBHTKJ010000007.1"/>
</dbReference>
<gene>
    <name evidence="1" type="ORF">ACFQ3N_03595</name>
</gene>
<proteinExistence type="predicted"/>
<sequence>MQHKLHNFTEKLFNAYDSKKPISKEDIPADIEKSTAYEIQHQITDRKVATNQDNLIGYKISLTSPETQQLFNATTPLYGALTDTSLSNGTIELDKMLSPLIEIELMFIANENLSITDDQETILQKMRIAPGLEIPDSRFTDWFPKVSLGQVIADSAVAGKIVVGESVKGITFEQLNSVNAILKLDGEEIAQGPSSEVLGNPVHAIKWLMEELAKSGRKIEKGMIISSGTFILPKVLEKGKYQVEYEGIGNVSLHVI</sequence>
<organism evidence="1 2">
    <name type="scientific">Virgibacillus byunsanensis</name>
    <dbReference type="NCBI Taxonomy" id="570945"/>
    <lineage>
        <taxon>Bacteria</taxon>
        <taxon>Bacillati</taxon>
        <taxon>Bacillota</taxon>
        <taxon>Bacilli</taxon>
        <taxon>Bacillales</taxon>
        <taxon>Bacillaceae</taxon>
        <taxon>Virgibacillus</taxon>
    </lineage>
</organism>
<dbReference type="InterPro" id="IPR050772">
    <property type="entry name" value="Hydratase-Decarb/MhpD_sf"/>
</dbReference>
<dbReference type="PANTHER" id="PTHR30143">
    <property type="entry name" value="ACID HYDRATASE"/>
    <property type="match status" value="1"/>
</dbReference>
<protein>
    <submittedName>
        <fullName evidence="1">2-keto-4-pentenoate hydratase</fullName>
    </submittedName>
</protein>
<dbReference type="EMBL" id="JBHTKJ010000007">
    <property type="protein sequence ID" value="MFD1037509.1"/>
    <property type="molecule type" value="Genomic_DNA"/>
</dbReference>
<accession>A0ABW3LJT8</accession>